<evidence type="ECO:0000313" key="12">
    <source>
        <dbReference type="EMBL" id="CAG9781755.1"/>
    </source>
</evidence>
<dbReference type="CDD" id="cd00055">
    <property type="entry name" value="EGF_Lam"/>
    <property type="match status" value="2"/>
</dbReference>
<evidence type="ECO:0000256" key="6">
    <source>
        <dbReference type="ARBA" id="ARBA00022869"/>
    </source>
</evidence>
<keyword evidence="13" id="KW-1185">Reference proteome</keyword>
<evidence type="ECO:0000256" key="4">
    <source>
        <dbReference type="ARBA" id="ARBA00022729"/>
    </source>
</evidence>
<dbReference type="Proteomes" id="UP001153714">
    <property type="component" value="Chromosome 1"/>
</dbReference>
<dbReference type="GO" id="GO:0016477">
    <property type="term" value="P:cell migration"/>
    <property type="evidence" value="ECO:0007669"/>
    <property type="project" value="TreeGrafter"/>
</dbReference>
<dbReference type="Pfam" id="PF00053">
    <property type="entry name" value="EGF_laminin"/>
    <property type="match status" value="1"/>
</dbReference>
<evidence type="ECO:0000256" key="2">
    <source>
        <dbReference type="ARBA" id="ARBA00022525"/>
    </source>
</evidence>
<dbReference type="Gene3D" id="2.10.25.10">
    <property type="entry name" value="Laminin"/>
    <property type="match status" value="1"/>
</dbReference>
<evidence type="ECO:0000256" key="9">
    <source>
        <dbReference type="ARBA" id="ARBA00023292"/>
    </source>
</evidence>
<evidence type="ECO:0000313" key="13">
    <source>
        <dbReference type="Proteomes" id="UP001153714"/>
    </source>
</evidence>
<evidence type="ECO:0000256" key="10">
    <source>
        <dbReference type="PROSITE-ProRule" id="PRU00460"/>
    </source>
</evidence>
<comment type="subcellular location">
    <subcellularLocation>
        <location evidence="1">Secreted</location>
        <location evidence="1">Extracellular space</location>
        <location evidence="1">Extracellular matrix</location>
        <location evidence="1">Basement membrane</location>
    </subcellularLocation>
</comment>
<evidence type="ECO:0000256" key="5">
    <source>
        <dbReference type="ARBA" id="ARBA00022737"/>
    </source>
</evidence>
<dbReference type="EMBL" id="OU893332">
    <property type="protein sequence ID" value="CAG9781755.1"/>
    <property type="molecule type" value="Genomic_DNA"/>
</dbReference>
<dbReference type="InterPro" id="IPR050440">
    <property type="entry name" value="Laminin/Netrin_ECM"/>
</dbReference>
<sequence>MFSITAEYNSGALSCLCDFMGSTELECNVFGGQCPCKPNVIGRSCSVCKTGYYGFPNCRPCNCPSTAVCDDNGMCICPKNVEGENCDRCKPFTFNFDVHRGCDDCNCNPLGVLGNQLQCEPDSGNCALVPPY</sequence>
<keyword evidence="5" id="KW-0677">Repeat</keyword>
<dbReference type="PROSITE" id="PS01248">
    <property type="entry name" value="EGF_LAM_1"/>
    <property type="match status" value="1"/>
</dbReference>
<dbReference type="GO" id="GO:0009888">
    <property type="term" value="P:tissue development"/>
    <property type="evidence" value="ECO:0007669"/>
    <property type="project" value="TreeGrafter"/>
</dbReference>
<dbReference type="GO" id="GO:0034446">
    <property type="term" value="P:substrate adhesion-dependent cell spreading"/>
    <property type="evidence" value="ECO:0007669"/>
    <property type="project" value="TreeGrafter"/>
</dbReference>
<dbReference type="PROSITE" id="PS50027">
    <property type="entry name" value="EGF_LAM_2"/>
    <property type="match status" value="2"/>
</dbReference>
<dbReference type="GO" id="GO:0009887">
    <property type="term" value="P:animal organ morphogenesis"/>
    <property type="evidence" value="ECO:0007669"/>
    <property type="project" value="TreeGrafter"/>
</dbReference>
<dbReference type="GO" id="GO:0007411">
    <property type="term" value="P:axon guidance"/>
    <property type="evidence" value="ECO:0007669"/>
    <property type="project" value="TreeGrafter"/>
</dbReference>
<dbReference type="GO" id="GO:0043256">
    <property type="term" value="C:laminin complex"/>
    <property type="evidence" value="ECO:0007669"/>
    <property type="project" value="TreeGrafter"/>
</dbReference>
<name>A0A9N9QP80_9NEOP</name>
<keyword evidence="7 10" id="KW-1015">Disulfide bond</keyword>
<proteinExistence type="predicted"/>
<dbReference type="PANTHER" id="PTHR10574">
    <property type="entry name" value="NETRIN/LAMININ-RELATED"/>
    <property type="match status" value="1"/>
</dbReference>
<evidence type="ECO:0000259" key="11">
    <source>
        <dbReference type="PROSITE" id="PS50027"/>
    </source>
</evidence>
<comment type="caution">
    <text evidence="10">Lacks conserved residue(s) required for the propagation of feature annotation.</text>
</comment>
<dbReference type="SUPFAM" id="SSF57196">
    <property type="entry name" value="EGF/Laminin"/>
    <property type="match status" value="2"/>
</dbReference>
<gene>
    <name evidence="12" type="ORF">DIATSA_LOCUS73</name>
</gene>
<reference evidence="12" key="1">
    <citation type="submission" date="2021-12" db="EMBL/GenBank/DDBJ databases">
        <authorList>
            <person name="King R."/>
        </authorList>
    </citation>
    <scope>NUCLEOTIDE SEQUENCE</scope>
</reference>
<keyword evidence="6" id="KW-0084">Basement membrane</keyword>
<dbReference type="GO" id="GO:0070831">
    <property type="term" value="P:basement membrane assembly"/>
    <property type="evidence" value="ECO:0007669"/>
    <property type="project" value="TreeGrafter"/>
</dbReference>
<feature type="domain" description="Laminin EGF-like" evidence="11">
    <location>
        <begin position="15"/>
        <end position="60"/>
    </location>
</feature>
<dbReference type="PRINTS" id="PR00011">
    <property type="entry name" value="EGFLAMININ"/>
</dbReference>
<keyword evidence="8" id="KW-0325">Glycoprotein</keyword>
<dbReference type="SMART" id="SM00180">
    <property type="entry name" value="EGF_Lam"/>
    <property type="match status" value="2"/>
</dbReference>
<feature type="disulfide bond" evidence="10">
    <location>
        <begin position="15"/>
        <end position="27"/>
    </location>
</feature>
<dbReference type="OrthoDB" id="7483571at2759"/>
<keyword evidence="4" id="KW-0732">Signal</keyword>
<protein>
    <recommendedName>
        <fullName evidence="11">Laminin EGF-like domain-containing protein</fullName>
    </recommendedName>
</protein>
<keyword evidence="2" id="KW-0964">Secreted</keyword>
<feature type="disulfide bond" evidence="10">
    <location>
        <begin position="36"/>
        <end position="45"/>
    </location>
</feature>
<keyword evidence="3" id="KW-0272">Extracellular matrix</keyword>
<feature type="disulfide bond" evidence="10">
    <location>
        <begin position="17"/>
        <end position="34"/>
    </location>
</feature>
<feature type="domain" description="Laminin EGF-like" evidence="11">
    <location>
        <begin position="61"/>
        <end position="109"/>
    </location>
</feature>
<dbReference type="FunFam" id="2.10.25.10:FF:000083">
    <property type="entry name" value="Laminin subunit alpha"/>
    <property type="match status" value="1"/>
</dbReference>
<dbReference type="PANTHER" id="PTHR10574:SF197">
    <property type="entry name" value="LAMININ SUBUNIT BETA-1 ISOFORM X1"/>
    <property type="match status" value="1"/>
</dbReference>
<evidence type="ECO:0000256" key="1">
    <source>
        <dbReference type="ARBA" id="ARBA00004302"/>
    </source>
</evidence>
<feature type="disulfide bond" evidence="10">
    <location>
        <begin position="77"/>
        <end position="86"/>
    </location>
</feature>
<evidence type="ECO:0000256" key="8">
    <source>
        <dbReference type="ARBA" id="ARBA00023180"/>
    </source>
</evidence>
<reference evidence="12" key="2">
    <citation type="submission" date="2022-10" db="EMBL/GenBank/DDBJ databases">
        <authorList>
            <consortium name="ENA_rothamsted_submissions"/>
            <consortium name="culmorum"/>
            <person name="King R."/>
        </authorList>
    </citation>
    <scope>NUCLEOTIDE SEQUENCE</scope>
</reference>
<evidence type="ECO:0000256" key="7">
    <source>
        <dbReference type="ARBA" id="ARBA00023157"/>
    </source>
</evidence>
<accession>A0A9N9QP80</accession>
<organism evidence="12 13">
    <name type="scientific">Diatraea saccharalis</name>
    <name type="common">sugarcane borer</name>
    <dbReference type="NCBI Taxonomy" id="40085"/>
    <lineage>
        <taxon>Eukaryota</taxon>
        <taxon>Metazoa</taxon>
        <taxon>Ecdysozoa</taxon>
        <taxon>Arthropoda</taxon>
        <taxon>Hexapoda</taxon>
        <taxon>Insecta</taxon>
        <taxon>Pterygota</taxon>
        <taxon>Neoptera</taxon>
        <taxon>Endopterygota</taxon>
        <taxon>Lepidoptera</taxon>
        <taxon>Glossata</taxon>
        <taxon>Ditrysia</taxon>
        <taxon>Pyraloidea</taxon>
        <taxon>Crambidae</taxon>
        <taxon>Crambinae</taxon>
        <taxon>Diatraea</taxon>
    </lineage>
</organism>
<dbReference type="InterPro" id="IPR002049">
    <property type="entry name" value="LE_dom"/>
</dbReference>
<keyword evidence="9 10" id="KW-0424">Laminin EGF-like domain</keyword>
<dbReference type="AlphaFoldDB" id="A0A9N9QP80"/>
<dbReference type="Gene3D" id="2.170.300.10">
    <property type="entry name" value="Tie2 ligand-binding domain superfamily"/>
    <property type="match status" value="1"/>
</dbReference>
<evidence type="ECO:0000256" key="3">
    <source>
        <dbReference type="ARBA" id="ARBA00022530"/>
    </source>
</evidence>